<dbReference type="STRING" id="42251.A0A2T7A745"/>
<dbReference type="InterPro" id="IPR013083">
    <property type="entry name" value="Znf_RING/FYVE/PHD"/>
</dbReference>
<dbReference type="Pfam" id="PF01485">
    <property type="entry name" value="IBR"/>
    <property type="match status" value="1"/>
</dbReference>
<keyword evidence="7" id="KW-0833">Ubl conjugation pathway</keyword>
<dbReference type="CDD" id="cd20335">
    <property type="entry name" value="BRcat_RBR"/>
    <property type="match status" value="1"/>
</dbReference>
<dbReference type="GO" id="GO:0061630">
    <property type="term" value="F:ubiquitin protein ligase activity"/>
    <property type="evidence" value="ECO:0007669"/>
    <property type="project" value="UniProtKB-EC"/>
</dbReference>
<evidence type="ECO:0000256" key="4">
    <source>
        <dbReference type="ARBA" id="ARBA00022723"/>
    </source>
</evidence>
<evidence type="ECO:0000256" key="1">
    <source>
        <dbReference type="ARBA" id="ARBA00001798"/>
    </source>
</evidence>
<dbReference type="SUPFAM" id="SSF57850">
    <property type="entry name" value="RING/U-box"/>
    <property type="match status" value="2"/>
</dbReference>
<dbReference type="AlphaFoldDB" id="A0A2T7A745"/>
<comment type="caution">
    <text evidence="12">The sequence shown here is derived from an EMBL/GenBank/DDBJ whole genome shotgun (WGS) entry which is preliminary data.</text>
</comment>
<feature type="domain" description="RING-type" evidence="10">
    <location>
        <begin position="4"/>
        <end position="61"/>
    </location>
</feature>
<dbReference type="EC" id="2.3.2.31" evidence="2"/>
<keyword evidence="5" id="KW-0677">Repeat</keyword>
<dbReference type="Proteomes" id="UP000244722">
    <property type="component" value="Unassembled WGS sequence"/>
</dbReference>
<dbReference type="SMART" id="SM00647">
    <property type="entry name" value="IBR"/>
    <property type="match status" value="1"/>
</dbReference>
<name>A0A2T7A745_TUBBO</name>
<dbReference type="InterPro" id="IPR031127">
    <property type="entry name" value="E3_UB_ligase_RBR"/>
</dbReference>
<proteinExistence type="predicted"/>
<keyword evidence="13" id="KW-1185">Reference proteome</keyword>
<evidence type="ECO:0000313" key="13">
    <source>
        <dbReference type="Proteomes" id="UP000244722"/>
    </source>
</evidence>
<evidence type="ECO:0000256" key="9">
    <source>
        <dbReference type="PROSITE-ProRule" id="PRU00175"/>
    </source>
</evidence>
<organism evidence="12 13">
    <name type="scientific">Tuber borchii</name>
    <name type="common">White truffle</name>
    <dbReference type="NCBI Taxonomy" id="42251"/>
    <lineage>
        <taxon>Eukaryota</taxon>
        <taxon>Fungi</taxon>
        <taxon>Dikarya</taxon>
        <taxon>Ascomycota</taxon>
        <taxon>Pezizomycotina</taxon>
        <taxon>Pezizomycetes</taxon>
        <taxon>Pezizales</taxon>
        <taxon>Tuberaceae</taxon>
        <taxon>Tuber</taxon>
    </lineage>
</organism>
<evidence type="ECO:0000256" key="5">
    <source>
        <dbReference type="ARBA" id="ARBA00022737"/>
    </source>
</evidence>
<dbReference type="Gene3D" id="3.30.40.10">
    <property type="entry name" value="Zinc/RING finger domain, C3HC4 (zinc finger)"/>
    <property type="match status" value="1"/>
</dbReference>
<feature type="non-terminal residue" evidence="12">
    <location>
        <position position="1"/>
    </location>
</feature>
<protein>
    <recommendedName>
        <fullName evidence="2">RBR-type E3 ubiquitin transferase</fullName>
        <ecNumber evidence="2">2.3.2.31</ecNumber>
    </recommendedName>
</protein>
<dbReference type="OrthoDB" id="5386346at2759"/>
<dbReference type="InterPro" id="IPR044066">
    <property type="entry name" value="TRIAD_supradom"/>
</dbReference>
<dbReference type="SMART" id="SM00184">
    <property type="entry name" value="RING"/>
    <property type="match status" value="1"/>
</dbReference>
<keyword evidence="3" id="KW-0808">Transferase</keyword>
<dbReference type="GO" id="GO:0016567">
    <property type="term" value="P:protein ubiquitination"/>
    <property type="evidence" value="ECO:0007669"/>
    <property type="project" value="InterPro"/>
</dbReference>
<evidence type="ECO:0000256" key="3">
    <source>
        <dbReference type="ARBA" id="ARBA00022679"/>
    </source>
</evidence>
<keyword evidence="6 9" id="KW-0863">Zinc-finger</keyword>
<comment type="catalytic activity">
    <reaction evidence="1">
        <text>[E2 ubiquitin-conjugating enzyme]-S-ubiquitinyl-L-cysteine + [acceptor protein]-L-lysine = [E2 ubiquitin-conjugating enzyme]-L-cysteine + [acceptor protein]-N(6)-ubiquitinyl-L-lysine.</text>
        <dbReference type="EC" id="2.3.2.31"/>
    </reaction>
</comment>
<keyword evidence="4" id="KW-0479">Metal-binding</keyword>
<evidence type="ECO:0000259" key="11">
    <source>
        <dbReference type="PROSITE" id="PS51873"/>
    </source>
</evidence>
<feature type="non-terminal residue" evidence="12">
    <location>
        <position position="174"/>
    </location>
</feature>
<reference evidence="12 13" key="1">
    <citation type="submission" date="2017-04" db="EMBL/GenBank/DDBJ databases">
        <title>Draft genome sequence of Tuber borchii Vittad., a whitish edible truffle.</title>
        <authorList>
            <consortium name="DOE Joint Genome Institute"/>
            <person name="Murat C."/>
            <person name="Kuo A."/>
            <person name="Barry K.W."/>
            <person name="Clum A."/>
            <person name="Dockter R.B."/>
            <person name="Fauchery L."/>
            <person name="Iotti M."/>
            <person name="Kohler A."/>
            <person name="Labutti K."/>
            <person name="Lindquist E.A."/>
            <person name="Lipzen A."/>
            <person name="Ohm R.A."/>
            <person name="Wang M."/>
            <person name="Grigoriev I.V."/>
            <person name="Zambonelli A."/>
            <person name="Martin F.M."/>
        </authorList>
    </citation>
    <scope>NUCLEOTIDE SEQUENCE [LARGE SCALE GENOMIC DNA]</scope>
    <source>
        <strain evidence="12 13">Tbo3840</strain>
    </source>
</reference>
<dbReference type="EMBL" id="NESQ01000009">
    <property type="protein sequence ID" value="PUU83573.1"/>
    <property type="molecule type" value="Genomic_DNA"/>
</dbReference>
<feature type="domain" description="RING-type" evidence="11">
    <location>
        <begin position="1"/>
        <end position="174"/>
    </location>
</feature>
<sequence>RFVCIICMDSKQTSSASPTISPSCAHRSSVCKPCLKTCIETALSSKTTTTSSPPPKCPECRSEITFEYVQKEFPTLASAYSDHLLRTYLLSIPEYRPCLKPSCPGGQLHSSKSDQPIVTCPLCSAKSCFTCHIPWHASRTCAEVKNEDRANEELLRKLTKVCPSCGARVEKVDG</sequence>
<evidence type="ECO:0000256" key="6">
    <source>
        <dbReference type="ARBA" id="ARBA00022771"/>
    </source>
</evidence>
<evidence type="ECO:0000313" key="12">
    <source>
        <dbReference type="EMBL" id="PUU83573.1"/>
    </source>
</evidence>
<evidence type="ECO:0000256" key="7">
    <source>
        <dbReference type="ARBA" id="ARBA00022786"/>
    </source>
</evidence>
<evidence type="ECO:0000259" key="10">
    <source>
        <dbReference type="PROSITE" id="PS50089"/>
    </source>
</evidence>
<dbReference type="PROSITE" id="PS50089">
    <property type="entry name" value="ZF_RING_2"/>
    <property type="match status" value="1"/>
</dbReference>
<keyword evidence="8" id="KW-0862">Zinc</keyword>
<dbReference type="InterPro" id="IPR001841">
    <property type="entry name" value="Znf_RING"/>
</dbReference>
<dbReference type="InterPro" id="IPR002867">
    <property type="entry name" value="IBR_dom"/>
</dbReference>
<dbReference type="PROSITE" id="PS51873">
    <property type="entry name" value="TRIAD"/>
    <property type="match status" value="1"/>
</dbReference>
<dbReference type="PANTHER" id="PTHR11685">
    <property type="entry name" value="RBR FAMILY RING FINGER AND IBR DOMAIN-CONTAINING"/>
    <property type="match status" value="1"/>
</dbReference>
<gene>
    <name evidence="12" type="ORF">B9Z19DRAFT_920220</name>
</gene>
<dbReference type="GO" id="GO:0008270">
    <property type="term" value="F:zinc ion binding"/>
    <property type="evidence" value="ECO:0007669"/>
    <property type="project" value="UniProtKB-KW"/>
</dbReference>
<evidence type="ECO:0000256" key="2">
    <source>
        <dbReference type="ARBA" id="ARBA00012251"/>
    </source>
</evidence>
<evidence type="ECO:0000256" key="8">
    <source>
        <dbReference type="ARBA" id="ARBA00022833"/>
    </source>
</evidence>
<accession>A0A2T7A745</accession>